<proteinExistence type="predicted"/>
<protein>
    <recommendedName>
        <fullName evidence="2">Lysine-specific demethylase 6A/B-like C-terminal helical domain-containing protein</fullName>
    </recommendedName>
</protein>
<accession>A0A3P7LDW4</accession>
<feature type="domain" description="Lysine-specific demethylase 6A/B-like C-terminal helical" evidence="2">
    <location>
        <begin position="1"/>
        <end position="29"/>
    </location>
</feature>
<name>A0A3P7LDW4_DIBLA</name>
<organism evidence="3 4">
    <name type="scientific">Dibothriocephalus latus</name>
    <name type="common">Fish tapeworm</name>
    <name type="synonym">Diphyllobothrium latum</name>
    <dbReference type="NCBI Taxonomy" id="60516"/>
    <lineage>
        <taxon>Eukaryota</taxon>
        <taxon>Metazoa</taxon>
        <taxon>Spiralia</taxon>
        <taxon>Lophotrochozoa</taxon>
        <taxon>Platyhelminthes</taxon>
        <taxon>Cestoda</taxon>
        <taxon>Eucestoda</taxon>
        <taxon>Diphyllobothriidea</taxon>
        <taxon>Diphyllobothriidae</taxon>
        <taxon>Dibothriocephalus</taxon>
    </lineage>
</organism>
<dbReference type="InterPro" id="IPR048562">
    <property type="entry name" value="KDM6A_B-like_C-hel"/>
</dbReference>
<evidence type="ECO:0000313" key="4">
    <source>
        <dbReference type="Proteomes" id="UP000281553"/>
    </source>
</evidence>
<reference evidence="3 4" key="1">
    <citation type="submission" date="2018-11" db="EMBL/GenBank/DDBJ databases">
        <authorList>
            <consortium name="Pathogen Informatics"/>
        </authorList>
    </citation>
    <scope>NUCLEOTIDE SEQUENCE [LARGE SCALE GENOMIC DNA]</scope>
</reference>
<keyword evidence="4" id="KW-1185">Reference proteome</keyword>
<evidence type="ECO:0000259" key="2">
    <source>
        <dbReference type="Pfam" id="PF21322"/>
    </source>
</evidence>
<evidence type="ECO:0000256" key="1">
    <source>
        <dbReference type="SAM" id="Phobius"/>
    </source>
</evidence>
<gene>
    <name evidence="3" type="ORF">DILT_LOCUS10956</name>
</gene>
<dbReference type="AlphaFoldDB" id="A0A3P7LDW4"/>
<dbReference type="Proteomes" id="UP000281553">
    <property type="component" value="Unassembled WGS sequence"/>
</dbReference>
<evidence type="ECO:0000313" key="3">
    <source>
        <dbReference type="EMBL" id="VDN15125.1"/>
    </source>
</evidence>
<keyword evidence="1" id="KW-1133">Transmembrane helix</keyword>
<keyword evidence="1" id="KW-0812">Transmembrane</keyword>
<dbReference type="EMBL" id="UYRU01061494">
    <property type="protein sequence ID" value="VDN15125.1"/>
    <property type="molecule type" value="Genomic_DNA"/>
</dbReference>
<keyword evidence="1" id="KW-0472">Membrane</keyword>
<sequence length="77" mass="8579">MHLSWQIAKNMKVADRNFFELVRCVVLSSSPPPLISFSAIYFFAIGSKPYFEVASAVSLVMLTYDFPYKPGSHSGAD</sequence>
<dbReference type="Gene3D" id="1.20.58.1370">
    <property type="match status" value="1"/>
</dbReference>
<dbReference type="Pfam" id="PF21322">
    <property type="entry name" value="KDM6_C-hel"/>
    <property type="match status" value="1"/>
</dbReference>
<feature type="transmembrane region" description="Helical" evidence="1">
    <location>
        <begin position="21"/>
        <end position="44"/>
    </location>
</feature>